<organism evidence="2 3">
    <name type="scientific">Setaria viridis</name>
    <name type="common">Green bristlegrass</name>
    <name type="synonym">Setaria italica subsp. viridis</name>
    <dbReference type="NCBI Taxonomy" id="4556"/>
    <lineage>
        <taxon>Eukaryota</taxon>
        <taxon>Viridiplantae</taxon>
        <taxon>Streptophyta</taxon>
        <taxon>Embryophyta</taxon>
        <taxon>Tracheophyta</taxon>
        <taxon>Spermatophyta</taxon>
        <taxon>Magnoliopsida</taxon>
        <taxon>Liliopsida</taxon>
        <taxon>Poales</taxon>
        <taxon>Poaceae</taxon>
        <taxon>PACMAD clade</taxon>
        <taxon>Panicoideae</taxon>
        <taxon>Panicodae</taxon>
        <taxon>Paniceae</taxon>
        <taxon>Cenchrinae</taxon>
        <taxon>Setaria</taxon>
    </lineage>
</organism>
<accession>A0A4U6TD53</accession>
<sequence length="66" mass="7260">MDGALLLGARSSDKNSGSNNLYSPVHRQRRRRDEIDDDAFVRTGLDRRASARPTCLPPNYSPTASG</sequence>
<dbReference type="Gramene" id="TKV98903">
    <property type="protein sequence ID" value="TKV98903"/>
    <property type="gene ID" value="SEVIR_8G004276v2"/>
</dbReference>
<proteinExistence type="predicted"/>
<evidence type="ECO:0000313" key="2">
    <source>
        <dbReference type="EMBL" id="TKV98903.1"/>
    </source>
</evidence>
<dbReference type="EMBL" id="CM016559">
    <property type="protein sequence ID" value="TKV98903.1"/>
    <property type="molecule type" value="Genomic_DNA"/>
</dbReference>
<protein>
    <submittedName>
        <fullName evidence="2">Uncharacterized protein</fullName>
    </submittedName>
</protein>
<feature type="region of interest" description="Disordered" evidence="1">
    <location>
        <begin position="1"/>
        <end position="66"/>
    </location>
</feature>
<evidence type="ECO:0000256" key="1">
    <source>
        <dbReference type="SAM" id="MobiDB-lite"/>
    </source>
</evidence>
<evidence type="ECO:0000313" key="3">
    <source>
        <dbReference type="Proteomes" id="UP000298652"/>
    </source>
</evidence>
<dbReference type="AlphaFoldDB" id="A0A4U6TD53"/>
<name>A0A4U6TD53_SETVI</name>
<dbReference type="Proteomes" id="UP000298652">
    <property type="component" value="Chromosome 8"/>
</dbReference>
<reference evidence="2" key="1">
    <citation type="submission" date="2019-03" db="EMBL/GenBank/DDBJ databases">
        <title>WGS assembly of Setaria viridis.</title>
        <authorList>
            <person name="Huang P."/>
            <person name="Jenkins J."/>
            <person name="Grimwood J."/>
            <person name="Barry K."/>
            <person name="Healey A."/>
            <person name="Mamidi S."/>
            <person name="Sreedasyam A."/>
            <person name="Shu S."/>
            <person name="Feldman M."/>
            <person name="Wu J."/>
            <person name="Yu Y."/>
            <person name="Chen C."/>
            <person name="Johnson J."/>
            <person name="Rokhsar D."/>
            <person name="Baxter I."/>
            <person name="Schmutz J."/>
            <person name="Brutnell T."/>
            <person name="Kellogg E."/>
        </authorList>
    </citation>
    <scope>NUCLEOTIDE SEQUENCE [LARGE SCALE GENOMIC DNA]</scope>
</reference>
<keyword evidence="3" id="KW-1185">Reference proteome</keyword>
<gene>
    <name evidence="2" type="ORF">SEVIR_8G004276v2</name>
</gene>